<evidence type="ECO:0000259" key="1">
    <source>
        <dbReference type="Pfam" id="PF01609"/>
    </source>
</evidence>
<name>A0ABV1I5P3_9FIRM</name>
<evidence type="ECO:0000313" key="3">
    <source>
        <dbReference type="Proteomes" id="UP001470288"/>
    </source>
</evidence>
<proteinExistence type="predicted"/>
<keyword evidence="3" id="KW-1185">Reference proteome</keyword>
<sequence>SYIFAKDHVDLQHTYIDGTKIEANANRYTWVWKKSCVKNRQKVFDKISLLIDAMNLEVLGYLGIKFEKREAYAVDYVSELLTMYKETTGLDETSFVSGRGHRKSIQQKQYEELHEYLERLKSYAYHIETCGEERNSYSKTDHDATFMRLKRDYMGNDQLLPAYNLQAAICDEYIAVIDVKPYASDMECFVPLMEKFNRTYGHYPKYPVADAGYGSYNNYLYCEEHGMEKYMKFTMYKKETTDKKYHENPYRAVNFAKDA</sequence>
<feature type="non-terminal residue" evidence="2">
    <location>
        <position position="259"/>
    </location>
</feature>
<evidence type="ECO:0000313" key="2">
    <source>
        <dbReference type="EMBL" id="MEQ2580256.1"/>
    </source>
</evidence>
<dbReference type="Proteomes" id="UP001470288">
    <property type="component" value="Unassembled WGS sequence"/>
</dbReference>
<feature type="domain" description="Transposase IS4-like" evidence="1">
    <location>
        <begin position="136"/>
        <end position="241"/>
    </location>
</feature>
<gene>
    <name evidence="2" type="ORF">WMO62_15765</name>
</gene>
<reference evidence="2 3" key="1">
    <citation type="submission" date="2024-03" db="EMBL/GenBank/DDBJ databases">
        <title>Human intestinal bacterial collection.</title>
        <authorList>
            <person name="Pauvert C."/>
            <person name="Hitch T.C.A."/>
            <person name="Clavel T."/>
        </authorList>
    </citation>
    <scope>NUCLEOTIDE SEQUENCE [LARGE SCALE GENOMIC DNA]</scope>
    <source>
        <strain evidence="2 3">CLA-AA-H78B</strain>
    </source>
</reference>
<organism evidence="2 3">
    <name type="scientific">Hominiventricola aquisgranensis</name>
    <dbReference type="NCBI Taxonomy" id="3133164"/>
    <lineage>
        <taxon>Bacteria</taxon>
        <taxon>Bacillati</taxon>
        <taxon>Bacillota</taxon>
        <taxon>Clostridia</taxon>
        <taxon>Lachnospirales</taxon>
        <taxon>Lachnospiraceae</taxon>
        <taxon>Hominiventricola</taxon>
    </lineage>
</organism>
<dbReference type="PANTHER" id="PTHR33408">
    <property type="entry name" value="TRANSPOSASE"/>
    <property type="match status" value="1"/>
</dbReference>
<comment type="caution">
    <text evidence="2">The sequence shown here is derived from an EMBL/GenBank/DDBJ whole genome shotgun (WGS) entry which is preliminary data.</text>
</comment>
<dbReference type="InterPro" id="IPR002559">
    <property type="entry name" value="Transposase_11"/>
</dbReference>
<protein>
    <submittedName>
        <fullName evidence="2">Transposase</fullName>
    </submittedName>
</protein>
<dbReference type="RefSeq" id="WP_349145276.1">
    <property type="nucleotide sequence ID" value="NZ_JBBMFC010000076.1"/>
</dbReference>
<dbReference type="PANTHER" id="PTHR33408:SF2">
    <property type="entry name" value="TRANSPOSASE DDE DOMAIN-CONTAINING PROTEIN"/>
    <property type="match status" value="1"/>
</dbReference>
<dbReference type="EMBL" id="JBBMFC010000076">
    <property type="protein sequence ID" value="MEQ2580256.1"/>
    <property type="molecule type" value="Genomic_DNA"/>
</dbReference>
<dbReference type="Pfam" id="PF01609">
    <property type="entry name" value="DDE_Tnp_1"/>
    <property type="match status" value="1"/>
</dbReference>
<accession>A0ABV1I5P3</accession>
<feature type="non-terminal residue" evidence="2">
    <location>
        <position position="1"/>
    </location>
</feature>